<accession>A0A8S9N087</accession>
<comment type="caution">
    <text evidence="1">The sequence shown here is derived from an EMBL/GenBank/DDBJ whole genome shotgun (WGS) entry which is preliminary data.</text>
</comment>
<reference evidence="1" key="1">
    <citation type="submission" date="2019-12" db="EMBL/GenBank/DDBJ databases">
        <title>Genome sequencing and annotation of Brassica cretica.</title>
        <authorList>
            <person name="Studholme D.J."/>
            <person name="Sarris P."/>
        </authorList>
    </citation>
    <scope>NUCLEOTIDE SEQUENCE</scope>
    <source>
        <strain evidence="1">PFS-109/04</strain>
        <tissue evidence="1">Leaf</tissue>
    </source>
</reference>
<protein>
    <submittedName>
        <fullName evidence="1">Uncharacterized protein</fullName>
    </submittedName>
</protein>
<name>A0A8S9N087_BRACR</name>
<evidence type="ECO:0000313" key="1">
    <source>
        <dbReference type="EMBL" id="KAF3489805.1"/>
    </source>
</evidence>
<gene>
    <name evidence="1" type="ORF">F2Q69_00054769</name>
</gene>
<organism evidence="1 2">
    <name type="scientific">Brassica cretica</name>
    <name type="common">Mustard</name>
    <dbReference type="NCBI Taxonomy" id="69181"/>
    <lineage>
        <taxon>Eukaryota</taxon>
        <taxon>Viridiplantae</taxon>
        <taxon>Streptophyta</taxon>
        <taxon>Embryophyta</taxon>
        <taxon>Tracheophyta</taxon>
        <taxon>Spermatophyta</taxon>
        <taxon>Magnoliopsida</taxon>
        <taxon>eudicotyledons</taxon>
        <taxon>Gunneridae</taxon>
        <taxon>Pentapetalae</taxon>
        <taxon>rosids</taxon>
        <taxon>malvids</taxon>
        <taxon>Brassicales</taxon>
        <taxon>Brassicaceae</taxon>
        <taxon>Brassiceae</taxon>
        <taxon>Brassica</taxon>
    </lineage>
</organism>
<dbReference type="Proteomes" id="UP000712600">
    <property type="component" value="Unassembled WGS sequence"/>
</dbReference>
<dbReference type="AlphaFoldDB" id="A0A8S9N087"/>
<evidence type="ECO:0000313" key="2">
    <source>
        <dbReference type="Proteomes" id="UP000712600"/>
    </source>
</evidence>
<dbReference type="EMBL" id="QGKX02002183">
    <property type="protein sequence ID" value="KAF3489805.1"/>
    <property type="molecule type" value="Genomic_DNA"/>
</dbReference>
<sequence>MGALVHEKPCGVQGPIRLEPAASRGGCTGSESKIDRVHWDMVPWPIIHKRTWVQGSIRLRHGGTELRPWAGSGMKSLA</sequence>
<proteinExistence type="predicted"/>